<name>A0A6G0TY60_APHGL</name>
<proteinExistence type="predicted"/>
<dbReference type="AlphaFoldDB" id="A0A6G0TY60"/>
<organism evidence="1 2">
    <name type="scientific">Aphis glycines</name>
    <name type="common">Soybean aphid</name>
    <dbReference type="NCBI Taxonomy" id="307491"/>
    <lineage>
        <taxon>Eukaryota</taxon>
        <taxon>Metazoa</taxon>
        <taxon>Ecdysozoa</taxon>
        <taxon>Arthropoda</taxon>
        <taxon>Hexapoda</taxon>
        <taxon>Insecta</taxon>
        <taxon>Pterygota</taxon>
        <taxon>Neoptera</taxon>
        <taxon>Paraneoptera</taxon>
        <taxon>Hemiptera</taxon>
        <taxon>Sternorrhyncha</taxon>
        <taxon>Aphidomorpha</taxon>
        <taxon>Aphidoidea</taxon>
        <taxon>Aphididae</taxon>
        <taxon>Aphidini</taxon>
        <taxon>Aphis</taxon>
        <taxon>Aphis</taxon>
    </lineage>
</organism>
<evidence type="ECO:0000313" key="1">
    <source>
        <dbReference type="EMBL" id="KAE9541229.1"/>
    </source>
</evidence>
<reference evidence="1 2" key="1">
    <citation type="submission" date="2019-08" db="EMBL/GenBank/DDBJ databases">
        <title>The genome of the soybean aphid Biotype 1, its phylome, world population structure and adaptation to the North American continent.</title>
        <authorList>
            <person name="Giordano R."/>
            <person name="Donthu R.K."/>
            <person name="Hernandez A.G."/>
            <person name="Wright C.L."/>
            <person name="Zimin A.V."/>
        </authorList>
    </citation>
    <scope>NUCLEOTIDE SEQUENCE [LARGE SCALE GENOMIC DNA]</scope>
    <source>
        <tissue evidence="1">Whole aphids</tissue>
    </source>
</reference>
<accession>A0A6G0TY60</accession>
<dbReference type="EMBL" id="VYZN01000013">
    <property type="protein sequence ID" value="KAE9541229.1"/>
    <property type="molecule type" value="Genomic_DNA"/>
</dbReference>
<protein>
    <submittedName>
        <fullName evidence="1">Uncharacterized protein</fullName>
    </submittedName>
</protein>
<evidence type="ECO:0000313" key="2">
    <source>
        <dbReference type="Proteomes" id="UP000475862"/>
    </source>
</evidence>
<comment type="caution">
    <text evidence="1">The sequence shown here is derived from an EMBL/GenBank/DDBJ whole genome shotgun (WGS) entry which is preliminary data.</text>
</comment>
<keyword evidence="2" id="KW-1185">Reference proteome</keyword>
<gene>
    <name evidence="1" type="ORF">AGLY_004474</name>
</gene>
<dbReference type="Proteomes" id="UP000475862">
    <property type="component" value="Unassembled WGS sequence"/>
</dbReference>
<sequence>MFEHNIKFTINRANKSIAIVLLVTHNPTKCLESCLCTSIRLLSSRVNNAVSNAASANANSCILPDISASPSSIIALITNPAPFTTVNDGCYKIKFKNLNQLLTLLIINCFTIGNTKCKNYKDIKLTICSTHISSNDSKKLEVDKRDDLLSCSCLISLSRCIETECIKPLYSILALNLSKTSANDFLGGERHDESAYSIQNCCASTGSRIKANTDDNGLSVTTVYVWGSLSSKQTSLKQTYINFFLATFRKLMSKLKSIILLLHTCPSKSVLLQSNKQHLCYLEWDRNRIS</sequence>